<accession>A0ABS1FIG2</accession>
<name>A0ABS1FIG2_9CORY</name>
<evidence type="ECO:0000259" key="1">
    <source>
        <dbReference type="PROSITE" id="PS51704"/>
    </source>
</evidence>
<reference evidence="2" key="1">
    <citation type="submission" date="2021-01" db="EMBL/GenBank/DDBJ databases">
        <title>Characterization of Corynebacterium spp. from penguins.</title>
        <authorList>
            <person name="Svec P."/>
        </authorList>
    </citation>
    <scope>NUCLEOTIDE SEQUENCE</scope>
    <source>
        <strain evidence="2">CCM 8835</strain>
    </source>
</reference>
<dbReference type="SUPFAM" id="SSF51695">
    <property type="entry name" value="PLC-like phosphodiesterases"/>
    <property type="match status" value="1"/>
</dbReference>
<dbReference type="InterPro" id="IPR030395">
    <property type="entry name" value="GP_PDE_dom"/>
</dbReference>
<organism evidence="2 3">
    <name type="scientific">Corynebacterium antarcticum</name>
    <dbReference type="NCBI Taxonomy" id="2800405"/>
    <lineage>
        <taxon>Bacteria</taxon>
        <taxon>Bacillati</taxon>
        <taxon>Actinomycetota</taxon>
        <taxon>Actinomycetes</taxon>
        <taxon>Mycobacteriales</taxon>
        <taxon>Corynebacteriaceae</taxon>
        <taxon>Corynebacterium</taxon>
    </lineage>
</organism>
<evidence type="ECO:0000313" key="3">
    <source>
        <dbReference type="Proteomes" id="UP000650005"/>
    </source>
</evidence>
<dbReference type="Gene3D" id="3.20.20.190">
    <property type="entry name" value="Phosphatidylinositol (PI) phosphodiesterase"/>
    <property type="match status" value="1"/>
</dbReference>
<dbReference type="PROSITE" id="PS51704">
    <property type="entry name" value="GP_PDE"/>
    <property type="match status" value="1"/>
</dbReference>
<dbReference type="Pfam" id="PF03009">
    <property type="entry name" value="GDPD"/>
    <property type="match status" value="1"/>
</dbReference>
<dbReference type="PANTHER" id="PTHR46211">
    <property type="entry name" value="GLYCEROPHOSPHORYL DIESTER PHOSPHODIESTERASE"/>
    <property type="match status" value="1"/>
</dbReference>
<protein>
    <submittedName>
        <fullName evidence="2">Glycerophosphodiester phosphodiesterase</fullName>
    </submittedName>
</protein>
<comment type="caution">
    <text evidence="2">The sequence shown here is derived from an EMBL/GenBank/DDBJ whole genome shotgun (WGS) entry which is preliminary data.</text>
</comment>
<keyword evidence="3" id="KW-1185">Reference proteome</keyword>
<dbReference type="EMBL" id="JAENIP010000007">
    <property type="protein sequence ID" value="MBK1843217.1"/>
    <property type="molecule type" value="Genomic_DNA"/>
</dbReference>
<feature type="domain" description="GP-PDE" evidence="1">
    <location>
        <begin position="13"/>
        <end position="248"/>
    </location>
</feature>
<proteinExistence type="predicted"/>
<sequence length="250" mass="27868">MEPVTDEAPVPGTRIIAHRGDCENHPEMTMPAFESALELGADGIECDVRLSSCGTVMCIHDPVVNRVSDGSGRVSALSLAELNRLNFGTPVDPQPPLRLDDLLELISAYPGRELFIETKHPLRFGRELEEKVALRLRYHGLIDDPRIRIISFSTLSILRMRQLAPAVPRIHLRRDRCPVYDPVVHARGVVAGWGISVGRARENPSRIGYRGLPGYMWTVDDPADMAWTADHGVRWMATNRPGTARRVLGR</sequence>
<dbReference type="Proteomes" id="UP000650005">
    <property type="component" value="Unassembled WGS sequence"/>
</dbReference>
<dbReference type="InterPro" id="IPR017946">
    <property type="entry name" value="PLC-like_Pdiesterase_TIM-brl"/>
</dbReference>
<dbReference type="PANTHER" id="PTHR46211:SF13">
    <property type="entry name" value="GLYCEROPHOSPHODIESTER PHOSPHODIESTERASE 1-RELATED"/>
    <property type="match status" value="1"/>
</dbReference>
<gene>
    <name evidence="2" type="ORF">JIM95_01320</name>
</gene>
<evidence type="ECO:0000313" key="2">
    <source>
        <dbReference type="EMBL" id="MBK1843217.1"/>
    </source>
</evidence>